<dbReference type="Pfam" id="PF13517">
    <property type="entry name" value="FG-GAP_3"/>
    <property type="match status" value="2"/>
</dbReference>
<dbReference type="InterPro" id="IPR027039">
    <property type="entry name" value="Crtac1"/>
</dbReference>
<dbReference type="EMBL" id="VXPY01000035">
    <property type="protein sequence ID" value="MYD89767.1"/>
    <property type="molecule type" value="Genomic_DNA"/>
</dbReference>
<reference evidence="3" key="1">
    <citation type="submission" date="2019-09" db="EMBL/GenBank/DDBJ databases">
        <title>Characterisation of the sponge microbiome using genome-centric metagenomics.</title>
        <authorList>
            <person name="Engelberts J.P."/>
            <person name="Robbins S.J."/>
            <person name="De Goeij J.M."/>
            <person name="Aranda M."/>
            <person name="Bell S.C."/>
            <person name="Webster N.S."/>
        </authorList>
    </citation>
    <scope>NUCLEOTIDE SEQUENCE</scope>
    <source>
        <strain evidence="3">SB0662_bin_9</strain>
    </source>
</reference>
<dbReference type="InterPro" id="IPR013517">
    <property type="entry name" value="FG-GAP"/>
</dbReference>
<evidence type="ECO:0000313" key="3">
    <source>
        <dbReference type="EMBL" id="MYD89767.1"/>
    </source>
</evidence>
<protein>
    <submittedName>
        <fullName evidence="3">CRTAC1 family protein</fullName>
    </submittedName>
</protein>
<dbReference type="Pfam" id="PF07593">
    <property type="entry name" value="UnbV_ASPIC"/>
    <property type="match status" value="1"/>
</dbReference>
<dbReference type="PROSITE" id="PS51257">
    <property type="entry name" value="PROKAR_LIPOPROTEIN"/>
    <property type="match status" value="1"/>
</dbReference>
<dbReference type="AlphaFoldDB" id="A0A6B1DRD1"/>
<sequence length="565" mass="61115">MSAENRNRFRAGLTFLIALAVAGCVLPQVPPSQETLLIETSVPVEVKVATGRSETACDNSFHRHTLIHETTAPEWTVAGFDANGSGIAAGDLDRDGWLDLVLGGYAQSNTILWNDGNLSFEPQQLGEGLTREVQLVDVDGDGFLDIATTRRGSGLAVWRNTGADERAAIFERMVLPGIDRPLYSMDWLDVDADGDLDLGAATYDAELKDLFGSEFLMNNSGGVYLFSMEDGRFRLQQLTLQAQGLATLFLDVTGDGQAELLVGNDFATPDFFFQQEADGWTTIEPFDVTTHSTMSLSAGDINNDGRFDLFATDMKPAPDDQAALAAWQPVMEAMMAAGMEEHDERQLMQNVLQVAADDHGGWADAADSDPLAATGWSWAGSFGDLDNDGWLDLYVVNGMIEATLFAHLPDHELVERNHAFRSGADGSLMPAPEWNLGDQASGRGMVMADLDRDGDLDIAVNNLRSPAVLFENRLCGGVGLQLDLRQETGGNSHAVGARVIVAANSKRWVRTVRVADSYLSGRAPRLHFGLGNQDQDVQVTIQWPDGEHTTIGGVAPGSLVTVIRE</sequence>
<comment type="caution">
    <text evidence="3">The sequence shown here is derived from an EMBL/GenBank/DDBJ whole genome shotgun (WGS) entry which is preliminary data.</text>
</comment>
<accession>A0A6B1DRD1</accession>
<feature type="domain" description="ASPIC/UnbV" evidence="2">
    <location>
        <begin position="494"/>
        <end position="560"/>
    </location>
</feature>
<proteinExistence type="predicted"/>
<dbReference type="InterPro" id="IPR011519">
    <property type="entry name" value="UnbV_ASPIC"/>
</dbReference>
<evidence type="ECO:0000256" key="1">
    <source>
        <dbReference type="ARBA" id="ARBA00022729"/>
    </source>
</evidence>
<dbReference type="Gene3D" id="2.130.10.130">
    <property type="entry name" value="Integrin alpha, N-terminal"/>
    <property type="match status" value="3"/>
</dbReference>
<evidence type="ECO:0000259" key="2">
    <source>
        <dbReference type="Pfam" id="PF07593"/>
    </source>
</evidence>
<gene>
    <name evidence="3" type="ORF">F4Y08_05425</name>
</gene>
<dbReference type="InterPro" id="IPR028994">
    <property type="entry name" value="Integrin_alpha_N"/>
</dbReference>
<dbReference type="SUPFAM" id="SSF69318">
    <property type="entry name" value="Integrin alpha N-terminal domain"/>
    <property type="match status" value="1"/>
</dbReference>
<keyword evidence="1" id="KW-0732">Signal</keyword>
<organism evidence="3">
    <name type="scientific">Caldilineaceae bacterium SB0662_bin_9</name>
    <dbReference type="NCBI Taxonomy" id="2605258"/>
    <lineage>
        <taxon>Bacteria</taxon>
        <taxon>Bacillati</taxon>
        <taxon>Chloroflexota</taxon>
        <taxon>Caldilineae</taxon>
        <taxon>Caldilineales</taxon>
        <taxon>Caldilineaceae</taxon>
    </lineage>
</organism>
<dbReference type="PANTHER" id="PTHR16026">
    <property type="entry name" value="CARTILAGE ACIDIC PROTEIN 1"/>
    <property type="match status" value="1"/>
</dbReference>
<dbReference type="PANTHER" id="PTHR16026:SF0">
    <property type="entry name" value="CARTILAGE ACIDIC PROTEIN 1"/>
    <property type="match status" value="1"/>
</dbReference>
<name>A0A6B1DRD1_9CHLR</name>